<reference evidence="1" key="1">
    <citation type="submission" date="2019-08" db="EMBL/GenBank/DDBJ databases">
        <authorList>
            <person name="Kucharzyk K."/>
            <person name="Murdoch R.W."/>
            <person name="Higgins S."/>
            <person name="Loffler F."/>
        </authorList>
    </citation>
    <scope>NUCLEOTIDE SEQUENCE</scope>
</reference>
<evidence type="ECO:0000313" key="1">
    <source>
        <dbReference type="EMBL" id="MPM49369.1"/>
    </source>
</evidence>
<sequence>MSSEDRSRIDWFDSERIAAAESTPKRLFERQVGGLIVKSYYATNVTR</sequence>
<accession>A0A645A864</accession>
<dbReference type="EMBL" id="VSSQ01012496">
    <property type="protein sequence ID" value="MPM49369.1"/>
    <property type="molecule type" value="Genomic_DNA"/>
</dbReference>
<name>A0A645A864_9ZZZZ</name>
<protein>
    <submittedName>
        <fullName evidence="1">Uncharacterized protein</fullName>
    </submittedName>
</protein>
<comment type="caution">
    <text evidence="1">The sequence shown here is derived from an EMBL/GenBank/DDBJ whole genome shotgun (WGS) entry which is preliminary data.</text>
</comment>
<gene>
    <name evidence="1" type="ORF">SDC9_96098</name>
</gene>
<dbReference type="AlphaFoldDB" id="A0A645A864"/>
<organism evidence="1">
    <name type="scientific">bioreactor metagenome</name>
    <dbReference type="NCBI Taxonomy" id="1076179"/>
    <lineage>
        <taxon>unclassified sequences</taxon>
        <taxon>metagenomes</taxon>
        <taxon>ecological metagenomes</taxon>
    </lineage>
</organism>
<proteinExistence type="predicted"/>